<dbReference type="InterPro" id="IPR000639">
    <property type="entry name" value="Epox_hydrolase-like"/>
</dbReference>
<dbReference type="SUPFAM" id="SSF53474">
    <property type="entry name" value="alpha/beta-Hydrolases"/>
    <property type="match status" value="1"/>
</dbReference>
<dbReference type="AlphaFoldDB" id="A0AAE9Y594"/>
<reference evidence="3" key="1">
    <citation type="submission" date="2023-01" db="EMBL/GenBank/DDBJ databases">
        <title>The diversity of Class Acidimicrobiia in South China Sea sediment environments and the proposal of Iamia marina sp. nov., a novel species of the genus Iamia.</title>
        <authorList>
            <person name="He Y."/>
            <person name="Tian X."/>
        </authorList>
    </citation>
    <scope>NUCLEOTIDE SEQUENCE</scope>
    <source>
        <strain evidence="3">DSM 19957</strain>
    </source>
</reference>
<dbReference type="PRINTS" id="PR00111">
    <property type="entry name" value="ABHYDROLASE"/>
</dbReference>
<organism evidence="3 4">
    <name type="scientific">Iamia majanohamensis</name>
    <dbReference type="NCBI Taxonomy" id="467976"/>
    <lineage>
        <taxon>Bacteria</taxon>
        <taxon>Bacillati</taxon>
        <taxon>Actinomycetota</taxon>
        <taxon>Acidimicrobiia</taxon>
        <taxon>Acidimicrobiales</taxon>
        <taxon>Iamiaceae</taxon>
        <taxon>Iamia</taxon>
    </lineage>
</organism>
<dbReference type="GO" id="GO:0016787">
    <property type="term" value="F:hydrolase activity"/>
    <property type="evidence" value="ECO:0007669"/>
    <property type="project" value="UniProtKB-KW"/>
</dbReference>
<dbReference type="RefSeq" id="WP_272736150.1">
    <property type="nucleotide sequence ID" value="NZ_CP116942.1"/>
</dbReference>
<dbReference type="PRINTS" id="PR00412">
    <property type="entry name" value="EPOXHYDRLASE"/>
</dbReference>
<dbReference type="PANTHER" id="PTHR43433:SF1">
    <property type="entry name" value="BLL5160 PROTEIN"/>
    <property type="match status" value="1"/>
</dbReference>
<evidence type="ECO:0000256" key="1">
    <source>
        <dbReference type="ARBA" id="ARBA00022559"/>
    </source>
</evidence>
<dbReference type="InterPro" id="IPR000073">
    <property type="entry name" value="AB_hydrolase_1"/>
</dbReference>
<keyword evidence="3" id="KW-0378">Hydrolase</keyword>
<name>A0AAE9Y594_9ACTN</name>
<keyword evidence="1" id="KW-0575">Peroxidase</keyword>
<evidence type="ECO:0000313" key="3">
    <source>
        <dbReference type="EMBL" id="WCO66627.1"/>
    </source>
</evidence>
<accession>A0AAE9Y594</accession>
<keyword evidence="1" id="KW-0560">Oxidoreductase</keyword>
<evidence type="ECO:0000313" key="4">
    <source>
        <dbReference type="Proteomes" id="UP001216390"/>
    </source>
</evidence>
<dbReference type="PANTHER" id="PTHR43433">
    <property type="entry name" value="HYDROLASE, ALPHA/BETA FOLD FAMILY PROTEIN"/>
    <property type="match status" value="1"/>
</dbReference>
<dbReference type="Pfam" id="PF12697">
    <property type="entry name" value="Abhydrolase_6"/>
    <property type="match status" value="1"/>
</dbReference>
<feature type="domain" description="AB hydrolase-1" evidence="2">
    <location>
        <begin position="71"/>
        <end position="315"/>
    </location>
</feature>
<proteinExistence type="predicted"/>
<gene>
    <name evidence="3" type="ORF">PO878_19195</name>
</gene>
<sequence length="332" mass="35447">MRPTTRTLLRLAGVAAAGVVAERVVARRVRSRTVPEVDHLLTPPDDVRHLTVRVHDGGELHVVERGEGRPLVLLHGITLNAELWSPQLHDLARDHRVLAVDLRGHGRSVPGDDGYGMDVLGRDVASLLTEIDLRDALVVGHSMGGMATLAFAVDHPEVRRERVAGLGLVATAAARPFPNALVPRLAALGGTIVERLDSGRPVPSYRFSGNDLSLFLIRSVFGREASGAAIEQVRASIEATDDEALQRSLVGIFDHDATEGLPEVDTPAFVVVGRRDVLTPVPFARAMAEGLPDAELTVLPGAGHQLMQERPDELAGLIRDLAARTAPVGAGT</sequence>
<dbReference type="KEGG" id="ima:PO878_19195"/>
<keyword evidence="4" id="KW-1185">Reference proteome</keyword>
<dbReference type="InterPro" id="IPR050471">
    <property type="entry name" value="AB_hydrolase"/>
</dbReference>
<dbReference type="InterPro" id="IPR029058">
    <property type="entry name" value="AB_hydrolase_fold"/>
</dbReference>
<dbReference type="Gene3D" id="3.40.50.1820">
    <property type="entry name" value="alpha/beta hydrolase"/>
    <property type="match status" value="1"/>
</dbReference>
<dbReference type="Proteomes" id="UP001216390">
    <property type="component" value="Chromosome"/>
</dbReference>
<evidence type="ECO:0000259" key="2">
    <source>
        <dbReference type="Pfam" id="PF12697"/>
    </source>
</evidence>
<dbReference type="EMBL" id="CP116942">
    <property type="protein sequence ID" value="WCO66627.1"/>
    <property type="molecule type" value="Genomic_DNA"/>
</dbReference>
<dbReference type="GO" id="GO:0004601">
    <property type="term" value="F:peroxidase activity"/>
    <property type="evidence" value="ECO:0007669"/>
    <property type="project" value="UniProtKB-KW"/>
</dbReference>
<protein>
    <submittedName>
        <fullName evidence="3">Alpha/beta hydrolase</fullName>
    </submittedName>
</protein>